<dbReference type="AlphaFoldDB" id="A0A1G7H6Z7"/>
<dbReference type="EMBL" id="FNAY01000005">
    <property type="protein sequence ID" value="SDE96141.1"/>
    <property type="molecule type" value="Genomic_DNA"/>
</dbReference>
<keyword evidence="1" id="KW-1133">Transmembrane helix</keyword>
<reference evidence="2 3" key="1">
    <citation type="submission" date="2016-10" db="EMBL/GenBank/DDBJ databases">
        <authorList>
            <person name="de Groot N.N."/>
        </authorList>
    </citation>
    <scope>NUCLEOTIDE SEQUENCE [LARGE SCALE GENOMIC DNA]</scope>
    <source>
        <strain evidence="3">DSM 938 / 37b4</strain>
    </source>
</reference>
<sequence length="241" mass="26112">MTEHDPHPTPQEQLSLMPQPHKRGFLAGLRASFLTGLIVIAPIAATLWLMWTLAGMVDGWVLPFIPAHMRPETYVGTNLRGVGVVIFLLFTLTVGALARNFIGRAVIRFGEALVDRMPVVRSVYNGVKQIAETVLSQGETKFDRACMIDYPRPGLKAIAFVSAKAKGEIALQAAPEDPLISVFLPTTPNPTSGFLLYVPESQITYLEMSVEDAAKLIISAGLVYPSEKKADPSAKTPKAAA</sequence>
<evidence type="ECO:0000313" key="2">
    <source>
        <dbReference type="EMBL" id="SDE96141.1"/>
    </source>
</evidence>
<dbReference type="RefSeq" id="WP_074553311.1">
    <property type="nucleotide sequence ID" value="NZ_CP119563.1"/>
</dbReference>
<accession>A0A1G7H6Z7</accession>
<feature type="transmembrane region" description="Helical" evidence="1">
    <location>
        <begin position="31"/>
        <end position="51"/>
    </location>
</feature>
<feature type="transmembrane region" description="Helical" evidence="1">
    <location>
        <begin position="79"/>
        <end position="98"/>
    </location>
</feature>
<organism evidence="2 3">
    <name type="scientific">Rhodobacter capsulatus</name>
    <name type="common">Rhodopseudomonas capsulata</name>
    <dbReference type="NCBI Taxonomy" id="1061"/>
    <lineage>
        <taxon>Bacteria</taxon>
        <taxon>Pseudomonadati</taxon>
        <taxon>Pseudomonadota</taxon>
        <taxon>Alphaproteobacteria</taxon>
        <taxon>Rhodobacterales</taxon>
        <taxon>Rhodobacter group</taxon>
        <taxon>Rhodobacter</taxon>
    </lineage>
</organism>
<evidence type="ECO:0000256" key="1">
    <source>
        <dbReference type="SAM" id="Phobius"/>
    </source>
</evidence>
<keyword evidence="1" id="KW-0472">Membrane</keyword>
<name>A0A1G7H6Z7_RHOCA</name>
<dbReference type="Proteomes" id="UP000183812">
    <property type="component" value="Unassembled WGS sequence"/>
</dbReference>
<keyword evidence="1" id="KW-0812">Transmembrane</keyword>
<dbReference type="PANTHER" id="PTHR31876">
    <property type="entry name" value="COV-LIKE PROTEIN 1"/>
    <property type="match status" value="1"/>
</dbReference>
<proteinExistence type="predicted"/>
<dbReference type="InterPro" id="IPR007462">
    <property type="entry name" value="COV1-like"/>
</dbReference>
<evidence type="ECO:0000313" key="3">
    <source>
        <dbReference type="Proteomes" id="UP000183812"/>
    </source>
</evidence>
<protein>
    <submittedName>
        <fullName evidence="2">Uncharacterized membrane protein</fullName>
    </submittedName>
</protein>
<gene>
    <name evidence="2" type="ORF">SAMN04244550_01426</name>
</gene>
<dbReference type="Pfam" id="PF04367">
    <property type="entry name" value="DUF502"/>
    <property type="match status" value="1"/>
</dbReference>
<dbReference type="PANTHER" id="PTHR31876:SF26">
    <property type="entry name" value="PROTEIN LIKE COV 2"/>
    <property type="match status" value="1"/>
</dbReference>